<evidence type="ECO:0000313" key="2">
    <source>
        <dbReference type="EMBL" id="CAA9340182.1"/>
    </source>
</evidence>
<feature type="region of interest" description="Disordered" evidence="1">
    <location>
        <begin position="67"/>
        <end position="127"/>
    </location>
</feature>
<reference evidence="2" key="1">
    <citation type="submission" date="2020-02" db="EMBL/GenBank/DDBJ databases">
        <authorList>
            <person name="Meier V. D."/>
        </authorList>
    </citation>
    <scope>NUCLEOTIDE SEQUENCE</scope>
    <source>
        <strain evidence="2">AVDCRST_MAG71</strain>
    </source>
</reference>
<dbReference type="EMBL" id="CADCUA010000508">
    <property type="protein sequence ID" value="CAA9340182.1"/>
    <property type="molecule type" value="Genomic_DNA"/>
</dbReference>
<protein>
    <submittedName>
        <fullName evidence="2">Uncharacterized protein</fullName>
    </submittedName>
</protein>
<evidence type="ECO:0000256" key="1">
    <source>
        <dbReference type="SAM" id="MobiDB-lite"/>
    </source>
</evidence>
<gene>
    <name evidence="2" type="ORF">AVDCRST_MAG71-2217</name>
</gene>
<feature type="non-terminal residue" evidence="2">
    <location>
        <position position="149"/>
    </location>
</feature>
<proteinExistence type="predicted"/>
<name>A0A6J4LR24_9GAMM</name>
<sequence>EPTLPHPALPAGDGRRGACAIQPGLGLPAIAGGLGSVLGTQVHPDIRLLPRPARRWQRGVRPVHRGGIAVQAESRQPRRAGVDRRPSDPLVSLRNRRPAESAGARDADRTAGRPRGPYVGAGPVRAATGRGALTGRAAAFPHGAAQQQL</sequence>
<feature type="compositionally biased region" description="Basic and acidic residues" evidence="1">
    <location>
        <begin position="97"/>
        <end position="111"/>
    </location>
</feature>
<organism evidence="2">
    <name type="scientific">uncultured Lysobacter sp</name>
    <dbReference type="NCBI Taxonomy" id="271060"/>
    <lineage>
        <taxon>Bacteria</taxon>
        <taxon>Pseudomonadati</taxon>
        <taxon>Pseudomonadota</taxon>
        <taxon>Gammaproteobacteria</taxon>
        <taxon>Lysobacterales</taxon>
        <taxon>Lysobacteraceae</taxon>
        <taxon>Lysobacter</taxon>
        <taxon>environmental samples</taxon>
    </lineage>
</organism>
<accession>A0A6J4LR24</accession>
<dbReference type="AlphaFoldDB" id="A0A6J4LR24"/>
<feature type="non-terminal residue" evidence="2">
    <location>
        <position position="1"/>
    </location>
</feature>